<dbReference type="HOGENOM" id="CLU_000445_33_1_0"/>
<proteinExistence type="inferred from homology"/>
<keyword evidence="12" id="KW-1185">Reference proteome</keyword>
<feature type="transmembrane region" description="Helical" evidence="8">
    <location>
        <begin position="267"/>
        <end position="290"/>
    </location>
</feature>
<gene>
    <name evidence="10" type="ORF">Cabys_2149</name>
    <name evidence="11" type="ORF">Calab_3256</name>
</gene>
<keyword evidence="3 8" id="KW-0813">Transport</keyword>
<dbReference type="InterPro" id="IPR024041">
    <property type="entry name" value="NH4_transpt_AmtB-like_dom"/>
</dbReference>
<dbReference type="EMBL" id="CM001402">
    <property type="protein sequence ID" value="EHO42860.1"/>
    <property type="molecule type" value="Genomic_DNA"/>
</dbReference>
<feature type="transmembrane region" description="Helical" evidence="8">
    <location>
        <begin position="126"/>
        <end position="148"/>
    </location>
</feature>
<dbReference type="EMBL" id="CP018099">
    <property type="protein sequence ID" value="APF18898.1"/>
    <property type="molecule type" value="Genomic_DNA"/>
</dbReference>
<dbReference type="InterPro" id="IPR001905">
    <property type="entry name" value="Ammonium_transpt"/>
</dbReference>
<evidence type="ECO:0000259" key="9">
    <source>
        <dbReference type="Pfam" id="PF00909"/>
    </source>
</evidence>
<evidence type="ECO:0000313" key="13">
    <source>
        <dbReference type="Proteomes" id="UP000183868"/>
    </source>
</evidence>
<dbReference type="SUPFAM" id="SSF111352">
    <property type="entry name" value="Ammonium transporter"/>
    <property type="match status" value="1"/>
</dbReference>
<feature type="transmembrane region" description="Helical" evidence="8">
    <location>
        <begin position="386"/>
        <end position="412"/>
    </location>
</feature>
<evidence type="ECO:0000256" key="6">
    <source>
        <dbReference type="ARBA" id="ARBA00023136"/>
    </source>
</evidence>
<evidence type="ECO:0000256" key="4">
    <source>
        <dbReference type="ARBA" id="ARBA00022692"/>
    </source>
</evidence>
<evidence type="ECO:0000256" key="1">
    <source>
        <dbReference type="ARBA" id="ARBA00004141"/>
    </source>
</evidence>
<keyword evidence="5 8" id="KW-1133">Transmembrane helix</keyword>
<dbReference type="Proteomes" id="UP000004671">
    <property type="component" value="Chromosome"/>
</dbReference>
<accession>H1XV27</accession>
<sequence precursor="true">MRTFVLILIILLISVGSAKKSYAVEPNEKETIEQVSEHLQNNLNIVWTSMAAFLVFFMQAGFAMVESGFTQAKNTVNIMMKNLMDFSISSLAFFLIGFGLMFGKSNGLVGTSHFALLDLRQLNGDWIWTFFMFQIVFAGTAATIVSGAMAERTRFIGYLSYSLFISAFIYPVFGSWVWGSLLDGAGWLEKLGFIDFAGSTVVHSIGGWLALAGAIMVGPRIGKYAPDGKAQAIPGHNIALAALGVFILWFGWFGFNAGSTTFGDGNIGRIAVTTNLAAAAGALSAMVTAWMKEKKPDGSMTLNGALAGLVAITAGCATVTPLGSMIIGAIAGVVVVLSVLFFDRVLKIDDPVGAISVHGVCGALGTIFVGFFAVDGGLFYGGGWKLLNVQILGASVAFIWAFGLGIILFLIIKKTIGLRVTAEEELRGLDIGEHGMEAYSGFQIFTTR</sequence>
<dbReference type="AlphaFoldDB" id="H1XV27"/>
<feature type="transmembrane region" description="Helical" evidence="8">
    <location>
        <begin position="326"/>
        <end position="342"/>
    </location>
</feature>
<dbReference type="NCBIfam" id="TIGR00836">
    <property type="entry name" value="amt"/>
    <property type="match status" value="1"/>
</dbReference>
<dbReference type="STRING" id="880073.Cabys_2149"/>
<dbReference type="Pfam" id="PF00909">
    <property type="entry name" value="Ammonium_transp"/>
    <property type="match status" value="1"/>
</dbReference>
<evidence type="ECO:0000256" key="2">
    <source>
        <dbReference type="ARBA" id="ARBA00005887"/>
    </source>
</evidence>
<evidence type="ECO:0000256" key="7">
    <source>
        <dbReference type="ARBA" id="ARBA00023177"/>
    </source>
</evidence>
<feature type="transmembrane region" description="Helical" evidence="8">
    <location>
        <begin position="193"/>
        <end position="217"/>
    </location>
</feature>
<dbReference type="GO" id="GO:0008519">
    <property type="term" value="F:ammonium channel activity"/>
    <property type="evidence" value="ECO:0007669"/>
    <property type="project" value="InterPro"/>
</dbReference>
<dbReference type="GO" id="GO:0097272">
    <property type="term" value="P:ammonium homeostasis"/>
    <property type="evidence" value="ECO:0007669"/>
    <property type="project" value="TreeGrafter"/>
</dbReference>
<keyword evidence="6 8" id="KW-0472">Membrane</keyword>
<dbReference type="OrthoDB" id="9814202at2"/>
<dbReference type="PaxDb" id="880073-Calab_3256"/>
<dbReference type="eggNOG" id="COG0004">
    <property type="taxonomic scope" value="Bacteria"/>
</dbReference>
<feature type="transmembrane region" description="Helical" evidence="8">
    <location>
        <begin position="238"/>
        <end position="255"/>
    </location>
</feature>
<dbReference type="InterPro" id="IPR018047">
    <property type="entry name" value="Ammonium_transpt_CS"/>
</dbReference>
<feature type="transmembrane region" description="Helical" evidence="8">
    <location>
        <begin position="302"/>
        <end position="320"/>
    </location>
</feature>
<evidence type="ECO:0000256" key="3">
    <source>
        <dbReference type="ARBA" id="ARBA00022448"/>
    </source>
</evidence>
<dbReference type="InParanoid" id="H1XV27"/>
<feature type="transmembrane region" description="Helical" evidence="8">
    <location>
        <begin position="86"/>
        <end position="106"/>
    </location>
</feature>
<dbReference type="Proteomes" id="UP000183868">
    <property type="component" value="Chromosome"/>
</dbReference>
<feature type="transmembrane region" description="Helical" evidence="8">
    <location>
        <begin position="47"/>
        <end position="65"/>
    </location>
</feature>
<reference evidence="11 12" key="1">
    <citation type="submission" date="2011-09" db="EMBL/GenBank/DDBJ databases">
        <title>The permanent draft genome of Caldithrix abyssi DSM 13497.</title>
        <authorList>
            <consortium name="US DOE Joint Genome Institute (JGI-PGF)"/>
            <person name="Lucas S."/>
            <person name="Han J."/>
            <person name="Lapidus A."/>
            <person name="Bruce D."/>
            <person name="Goodwin L."/>
            <person name="Pitluck S."/>
            <person name="Peters L."/>
            <person name="Kyrpides N."/>
            <person name="Mavromatis K."/>
            <person name="Ivanova N."/>
            <person name="Mikhailova N."/>
            <person name="Chertkov O."/>
            <person name="Detter J.C."/>
            <person name="Tapia R."/>
            <person name="Han C."/>
            <person name="Land M."/>
            <person name="Hauser L."/>
            <person name="Markowitz V."/>
            <person name="Cheng J.-F."/>
            <person name="Hugenholtz P."/>
            <person name="Woyke T."/>
            <person name="Wu D."/>
            <person name="Spring S."/>
            <person name="Brambilla E."/>
            <person name="Klenk H.-P."/>
            <person name="Eisen J.A."/>
        </authorList>
    </citation>
    <scope>NUCLEOTIDE SEQUENCE [LARGE SCALE GENOMIC DNA]</scope>
    <source>
        <strain evidence="11 12">DSM 13497</strain>
    </source>
</reference>
<dbReference type="PANTHER" id="PTHR11730:SF89">
    <property type="entry name" value="AMMONIUM TRANSPORTER SLL0108-RELATED"/>
    <property type="match status" value="1"/>
</dbReference>
<dbReference type="KEGG" id="caby:Cabys_2149"/>
<dbReference type="FunCoup" id="H1XV27">
    <property type="interactions" value="274"/>
</dbReference>
<dbReference type="PROSITE" id="PS01219">
    <property type="entry name" value="AMMONIUM_TRANSP"/>
    <property type="match status" value="1"/>
</dbReference>
<protein>
    <recommendedName>
        <fullName evidence="8">Ammonium transporter</fullName>
    </recommendedName>
</protein>
<organism evidence="11 12">
    <name type="scientific">Caldithrix abyssi DSM 13497</name>
    <dbReference type="NCBI Taxonomy" id="880073"/>
    <lineage>
        <taxon>Bacteria</taxon>
        <taxon>Pseudomonadati</taxon>
        <taxon>Calditrichota</taxon>
        <taxon>Calditrichia</taxon>
        <taxon>Calditrichales</taxon>
        <taxon>Calditrichaceae</taxon>
        <taxon>Caldithrix</taxon>
    </lineage>
</organism>
<keyword evidence="7 8" id="KW-0924">Ammonia transport</keyword>
<keyword evidence="4 8" id="KW-0812">Transmembrane</keyword>
<evidence type="ECO:0000256" key="8">
    <source>
        <dbReference type="RuleBase" id="RU362002"/>
    </source>
</evidence>
<evidence type="ECO:0000313" key="12">
    <source>
        <dbReference type="Proteomes" id="UP000004671"/>
    </source>
</evidence>
<dbReference type="PANTHER" id="PTHR11730">
    <property type="entry name" value="AMMONIUM TRANSPORTER"/>
    <property type="match status" value="1"/>
</dbReference>
<evidence type="ECO:0000313" key="11">
    <source>
        <dbReference type="EMBL" id="EHO42860.1"/>
    </source>
</evidence>
<dbReference type="InterPro" id="IPR029020">
    <property type="entry name" value="Ammonium/urea_transptr"/>
</dbReference>
<feature type="transmembrane region" description="Helical" evidence="8">
    <location>
        <begin position="354"/>
        <end position="374"/>
    </location>
</feature>
<dbReference type="FunFam" id="1.10.3430.10:FF:000008">
    <property type="entry name" value="Ammonium transporter"/>
    <property type="match status" value="1"/>
</dbReference>
<evidence type="ECO:0000256" key="5">
    <source>
        <dbReference type="ARBA" id="ARBA00022989"/>
    </source>
</evidence>
<name>H1XV27_CALAY</name>
<dbReference type="Gene3D" id="1.10.3430.10">
    <property type="entry name" value="Ammonium transporter AmtB like domains"/>
    <property type="match status" value="1"/>
</dbReference>
<evidence type="ECO:0000313" key="10">
    <source>
        <dbReference type="EMBL" id="APF18898.1"/>
    </source>
</evidence>
<dbReference type="RefSeq" id="WP_006930229.1">
    <property type="nucleotide sequence ID" value="NZ_CM001402.1"/>
</dbReference>
<dbReference type="GO" id="GO:0005886">
    <property type="term" value="C:plasma membrane"/>
    <property type="evidence" value="ECO:0007669"/>
    <property type="project" value="UniProtKB-SubCell"/>
</dbReference>
<feature type="transmembrane region" description="Helical" evidence="8">
    <location>
        <begin position="155"/>
        <end position="173"/>
    </location>
</feature>
<comment type="similarity">
    <text evidence="2 8">Belongs to the ammonia transporter channel (TC 1.A.11.2) family.</text>
</comment>
<reference evidence="10 13" key="2">
    <citation type="submission" date="2016-11" db="EMBL/GenBank/DDBJ databases">
        <title>Genomic analysis of Caldithrix abyssi and proposal of a novel bacterial phylum Caldithrichaeota.</title>
        <authorList>
            <person name="Kublanov I."/>
            <person name="Sigalova O."/>
            <person name="Gavrilov S."/>
            <person name="Lebedinsky A."/>
            <person name="Ivanova N."/>
            <person name="Daum C."/>
            <person name="Reddy T."/>
            <person name="Klenk H.P."/>
            <person name="Goker M."/>
            <person name="Reva O."/>
            <person name="Miroshnichenko M."/>
            <person name="Kyprides N."/>
            <person name="Woyke T."/>
            <person name="Gelfand M."/>
        </authorList>
    </citation>
    <scope>NUCLEOTIDE SEQUENCE [LARGE SCALE GENOMIC DNA]</scope>
    <source>
        <strain evidence="10 13">LF13</strain>
    </source>
</reference>
<comment type="subcellular location">
    <subcellularLocation>
        <location evidence="8">Cell membrane</location>
        <topology evidence="8">Multi-pass membrane protein</topology>
    </subcellularLocation>
    <subcellularLocation>
        <location evidence="1">Membrane</location>
        <topology evidence="1">Multi-pass membrane protein</topology>
    </subcellularLocation>
</comment>
<feature type="domain" description="Ammonium transporter AmtB-like" evidence="9">
    <location>
        <begin position="46"/>
        <end position="439"/>
    </location>
</feature>